<proteinExistence type="predicted"/>
<dbReference type="Proteomes" id="UP001556367">
    <property type="component" value="Unassembled WGS sequence"/>
</dbReference>
<evidence type="ECO:0000256" key="2">
    <source>
        <dbReference type="ARBA" id="ARBA00022679"/>
    </source>
</evidence>
<dbReference type="InterPro" id="IPR012967">
    <property type="entry name" value="COMT_dimerisation"/>
</dbReference>
<keyword evidence="3" id="KW-0949">S-adenosyl-L-methionine</keyword>
<dbReference type="InterPro" id="IPR036388">
    <property type="entry name" value="WH-like_DNA-bd_sf"/>
</dbReference>
<dbReference type="InterPro" id="IPR029063">
    <property type="entry name" value="SAM-dependent_MTases_sf"/>
</dbReference>
<keyword evidence="1" id="KW-0489">Methyltransferase</keyword>
<dbReference type="Gene3D" id="3.40.50.150">
    <property type="entry name" value="Vaccinia Virus protein VP39"/>
    <property type="match status" value="1"/>
</dbReference>
<comment type="caution">
    <text evidence="6">The sequence shown here is derived from an EMBL/GenBank/DDBJ whole genome shotgun (WGS) entry which is preliminary data.</text>
</comment>
<evidence type="ECO:0008006" key="8">
    <source>
        <dbReference type="Google" id="ProtNLM"/>
    </source>
</evidence>
<dbReference type="InterPro" id="IPR001077">
    <property type="entry name" value="COMT_C"/>
</dbReference>
<protein>
    <recommendedName>
        <fullName evidence="8">O-methyltransferase domain-containing protein</fullName>
    </recommendedName>
</protein>
<evidence type="ECO:0000259" key="4">
    <source>
        <dbReference type="Pfam" id="PF00891"/>
    </source>
</evidence>
<dbReference type="Pfam" id="PF08100">
    <property type="entry name" value="Dimerisation"/>
    <property type="match status" value="1"/>
</dbReference>
<evidence type="ECO:0000256" key="3">
    <source>
        <dbReference type="ARBA" id="ARBA00022691"/>
    </source>
</evidence>
<keyword evidence="2" id="KW-0808">Transferase</keyword>
<dbReference type="Gene3D" id="1.10.10.10">
    <property type="entry name" value="Winged helix-like DNA-binding domain superfamily/Winged helix DNA-binding domain"/>
    <property type="match status" value="1"/>
</dbReference>
<dbReference type="PROSITE" id="PS51683">
    <property type="entry name" value="SAM_OMT_II"/>
    <property type="match status" value="1"/>
</dbReference>
<feature type="domain" description="O-methyltransferase dimerisation" evidence="5">
    <location>
        <begin position="78"/>
        <end position="154"/>
    </location>
</feature>
<organism evidence="6 7">
    <name type="scientific">Hohenbuehelia grisea</name>
    <dbReference type="NCBI Taxonomy" id="104357"/>
    <lineage>
        <taxon>Eukaryota</taxon>
        <taxon>Fungi</taxon>
        <taxon>Dikarya</taxon>
        <taxon>Basidiomycota</taxon>
        <taxon>Agaricomycotina</taxon>
        <taxon>Agaricomycetes</taxon>
        <taxon>Agaricomycetidae</taxon>
        <taxon>Agaricales</taxon>
        <taxon>Pleurotineae</taxon>
        <taxon>Pleurotaceae</taxon>
        <taxon>Hohenbuehelia</taxon>
    </lineage>
</organism>
<dbReference type="PANTHER" id="PTHR43712">
    <property type="entry name" value="PUTATIVE (AFU_ORTHOLOGUE AFUA_4G14580)-RELATED"/>
    <property type="match status" value="1"/>
</dbReference>
<evidence type="ECO:0000259" key="5">
    <source>
        <dbReference type="Pfam" id="PF08100"/>
    </source>
</evidence>
<dbReference type="SUPFAM" id="SSF46785">
    <property type="entry name" value="Winged helix' DNA-binding domain"/>
    <property type="match status" value="1"/>
</dbReference>
<sequence length="473" mass="51121">MPSVLRHLLQLLTEAVDRLEQSCASKGTPIPDLDEPLDASSAAFHADSEIAEDARIIGAAAVHLAAIVTPPPLTMYSIIGGLLGSAALRVCLESHVTEILREAGPQGLTPEQISAINGQDPKKLGRFLRVLATHHIYREVEPNVFANNRVSSALDTGKSSGELSKDPATKYDNTNGFGAVVGHHLDEVFKAAAYSWEAATSASETDFEDPTKTPFNKAYNTNDKFFSFVHRPEEAARRHRLGLAMKGGQTMQHPDAVLSNHASIRLVESSYGCIVDVGGGIGTSALKIASHFPNLKLVVQDLPEVLEDAKAFWSQNMPEAITSSRVTLEAHDFFAPQTRKPAVFFLKQVLHDWPGNYCVQILQHLRDAAGPNTRLVVVDSIIRFACKDSGSITGERIQGYEPKEAPAPLLANYGAQGAMAYIGDMVMYLTLNAQERTITQHAQLLCGAGWQIVAVRQPKGDGSFGQGIEAVPV</sequence>
<dbReference type="InterPro" id="IPR036390">
    <property type="entry name" value="WH_DNA-bd_sf"/>
</dbReference>
<dbReference type="Pfam" id="PF00891">
    <property type="entry name" value="Methyltransf_2"/>
    <property type="match status" value="1"/>
</dbReference>
<feature type="domain" description="O-methyltransferase C-terminal" evidence="4">
    <location>
        <begin position="213"/>
        <end position="385"/>
    </location>
</feature>
<reference evidence="7" key="1">
    <citation type="submission" date="2024-06" db="EMBL/GenBank/DDBJ databases">
        <title>Multi-omics analyses provide insights into the biosynthesis of the anticancer antibiotic pleurotin in Hohenbuehelia grisea.</title>
        <authorList>
            <person name="Weaver J.A."/>
            <person name="Alberti F."/>
        </authorList>
    </citation>
    <scope>NUCLEOTIDE SEQUENCE [LARGE SCALE GENOMIC DNA]</scope>
    <source>
        <strain evidence="7">T-177</strain>
    </source>
</reference>
<name>A0ABR3JB93_9AGAR</name>
<keyword evidence="7" id="KW-1185">Reference proteome</keyword>
<evidence type="ECO:0000313" key="6">
    <source>
        <dbReference type="EMBL" id="KAL0952703.1"/>
    </source>
</evidence>
<dbReference type="InterPro" id="IPR016461">
    <property type="entry name" value="COMT-like"/>
</dbReference>
<dbReference type="SUPFAM" id="SSF53335">
    <property type="entry name" value="S-adenosyl-L-methionine-dependent methyltransferases"/>
    <property type="match status" value="1"/>
</dbReference>
<gene>
    <name evidence="6" type="ORF">HGRIS_006939</name>
</gene>
<accession>A0ABR3JB93</accession>
<dbReference type="PANTHER" id="PTHR43712:SF2">
    <property type="entry name" value="O-METHYLTRANSFERASE CICE"/>
    <property type="match status" value="1"/>
</dbReference>
<evidence type="ECO:0000256" key="1">
    <source>
        <dbReference type="ARBA" id="ARBA00022603"/>
    </source>
</evidence>
<dbReference type="EMBL" id="JASNQZ010000010">
    <property type="protein sequence ID" value="KAL0952703.1"/>
    <property type="molecule type" value="Genomic_DNA"/>
</dbReference>
<evidence type="ECO:0000313" key="7">
    <source>
        <dbReference type="Proteomes" id="UP001556367"/>
    </source>
</evidence>